<keyword evidence="4" id="KW-1185">Reference proteome</keyword>
<dbReference type="Gene3D" id="3.40.50.10140">
    <property type="entry name" value="Toll/interleukin-1 receptor homology (TIR) domain"/>
    <property type="match status" value="1"/>
</dbReference>
<evidence type="ECO:0000313" key="3">
    <source>
        <dbReference type="EMBL" id="KAH0775553.1"/>
    </source>
</evidence>
<proteinExistence type="predicted"/>
<reference evidence="3 4" key="1">
    <citation type="journal article" date="2021" name="bioRxiv">
        <title>Chromosome-scale and haplotype-resolved genome assembly of a tetraploid potato cultivar.</title>
        <authorList>
            <person name="Sun H."/>
            <person name="Jiao W.-B."/>
            <person name="Krause K."/>
            <person name="Campoy J.A."/>
            <person name="Goel M."/>
            <person name="Folz-Donahue K."/>
            <person name="Kukat C."/>
            <person name="Huettel B."/>
            <person name="Schneeberger K."/>
        </authorList>
    </citation>
    <scope>NUCLEOTIDE SEQUENCE [LARGE SCALE GENOMIC DNA]</scope>
    <source>
        <strain evidence="3">SolTubOtavaFocal</strain>
        <tissue evidence="3">Leaves</tissue>
    </source>
</reference>
<evidence type="ECO:0000259" key="2">
    <source>
        <dbReference type="PROSITE" id="PS50104"/>
    </source>
</evidence>
<dbReference type="PANTHER" id="PTHR32009:SF99">
    <property type="entry name" value="TMV RESISTANCE PROTEIN N"/>
    <property type="match status" value="1"/>
</dbReference>
<protein>
    <recommendedName>
        <fullName evidence="2">TIR domain-containing protein</fullName>
    </recommendedName>
</protein>
<organism evidence="3 4">
    <name type="scientific">Solanum tuberosum</name>
    <name type="common">Potato</name>
    <dbReference type="NCBI Taxonomy" id="4113"/>
    <lineage>
        <taxon>Eukaryota</taxon>
        <taxon>Viridiplantae</taxon>
        <taxon>Streptophyta</taxon>
        <taxon>Embryophyta</taxon>
        <taxon>Tracheophyta</taxon>
        <taxon>Spermatophyta</taxon>
        <taxon>Magnoliopsida</taxon>
        <taxon>eudicotyledons</taxon>
        <taxon>Gunneridae</taxon>
        <taxon>Pentapetalae</taxon>
        <taxon>asterids</taxon>
        <taxon>lamiids</taxon>
        <taxon>Solanales</taxon>
        <taxon>Solanaceae</taxon>
        <taxon>Solanoideae</taxon>
        <taxon>Solaneae</taxon>
        <taxon>Solanum</taxon>
    </lineage>
</organism>
<dbReference type="InterPro" id="IPR000157">
    <property type="entry name" value="TIR_dom"/>
</dbReference>
<gene>
    <name evidence="3" type="ORF">KY290_006964</name>
</gene>
<comment type="caution">
    <text evidence="3">The sequence shown here is derived from an EMBL/GenBank/DDBJ whole genome shotgun (WGS) entry which is preliminary data.</text>
</comment>
<dbReference type="EMBL" id="JAIVGD010000003">
    <property type="protein sequence ID" value="KAH0775553.1"/>
    <property type="molecule type" value="Genomic_DNA"/>
</dbReference>
<keyword evidence="1" id="KW-0520">NAD</keyword>
<name>A0ABQ7W440_SOLTU</name>
<dbReference type="Proteomes" id="UP000826656">
    <property type="component" value="Unassembled WGS sequence"/>
</dbReference>
<dbReference type="SMART" id="SM00255">
    <property type="entry name" value="TIR"/>
    <property type="match status" value="1"/>
</dbReference>
<dbReference type="PROSITE" id="PS50104">
    <property type="entry name" value="TIR"/>
    <property type="match status" value="1"/>
</dbReference>
<evidence type="ECO:0000256" key="1">
    <source>
        <dbReference type="ARBA" id="ARBA00023027"/>
    </source>
</evidence>
<sequence length="191" mass="22415">MESSSSSASNSQYYPRWKYNVFLSYRGEDTRRNFTSHLYQGLENRGIFTFLDDKRLENGDSIPKELLKAIEESQVALVIFSKNYAPSRWCLNELVKIMEFKEENGQIVIPIFYDVDPSHVRYQSENFAEAFAKHELRYKDDVEGMKKVQGWRNALTAASNLKGYDIRYGEVGSKMKQSKMQHNVRWWGKLE</sequence>
<evidence type="ECO:0000313" key="4">
    <source>
        <dbReference type="Proteomes" id="UP000826656"/>
    </source>
</evidence>
<feature type="domain" description="TIR" evidence="2">
    <location>
        <begin position="17"/>
        <end position="191"/>
    </location>
</feature>
<accession>A0ABQ7W440</accession>
<dbReference type="InterPro" id="IPR035897">
    <property type="entry name" value="Toll_tir_struct_dom_sf"/>
</dbReference>
<dbReference type="PANTHER" id="PTHR32009">
    <property type="entry name" value="TMV RESISTANCE PROTEIN N-LIKE"/>
    <property type="match status" value="1"/>
</dbReference>
<dbReference type="Pfam" id="PF01582">
    <property type="entry name" value="TIR"/>
    <property type="match status" value="1"/>
</dbReference>
<dbReference type="SUPFAM" id="SSF52200">
    <property type="entry name" value="Toll/Interleukin receptor TIR domain"/>
    <property type="match status" value="1"/>
</dbReference>